<feature type="compositionally biased region" description="Low complexity" evidence="1">
    <location>
        <begin position="192"/>
        <end position="205"/>
    </location>
</feature>
<name>A0ABW2AAX1_9MICO</name>
<protein>
    <submittedName>
        <fullName evidence="3">RcpC/CpaB family pilus assembly protein</fullName>
    </submittedName>
</protein>
<comment type="caution">
    <text evidence="3">The sequence shown here is derived from an EMBL/GenBank/DDBJ whole genome shotgun (WGS) entry which is preliminary data.</text>
</comment>
<evidence type="ECO:0000313" key="4">
    <source>
        <dbReference type="Proteomes" id="UP001596298"/>
    </source>
</evidence>
<dbReference type="Pfam" id="PF16976">
    <property type="entry name" value="RcpC"/>
    <property type="match status" value="1"/>
</dbReference>
<accession>A0ABW2AAX1</accession>
<sequence length="274" mass="28119">MKRRIVAVVLALVLALVGFGLVFSYVHGADARAVESQHPVTAFVVKKLVPAGTSLEQAQSQGLIAATKVAQSGRPAGVLDAVDATNQSLVATTDIQPGEFVMSARFGTSPVSQKAIGVPNGKVAIAVQLTDPQRVGQFITPGSHIVIYATHSIKRLGVSEEDKAFNQLGLTGTHVVLADVEVIAFGTKPLQNPSNGNSASNAKGSDSTGNSNNNATAYLVTVAVSPTESVRLVHAVNDYTLYAGLLGSGTKVSPSGEADDGNVFGGKSVMGGVK</sequence>
<dbReference type="InterPro" id="IPR031571">
    <property type="entry name" value="RcpC_dom"/>
</dbReference>
<evidence type="ECO:0000259" key="2">
    <source>
        <dbReference type="Pfam" id="PF16976"/>
    </source>
</evidence>
<feature type="domain" description="Flp pilus assembly protein RcpC/CpaB" evidence="2">
    <location>
        <begin position="117"/>
        <end position="238"/>
    </location>
</feature>
<organism evidence="3 4">
    <name type="scientific">Flexivirga alba</name>
    <dbReference type="NCBI Taxonomy" id="702742"/>
    <lineage>
        <taxon>Bacteria</taxon>
        <taxon>Bacillati</taxon>
        <taxon>Actinomycetota</taxon>
        <taxon>Actinomycetes</taxon>
        <taxon>Micrococcales</taxon>
        <taxon>Dermacoccaceae</taxon>
        <taxon>Flexivirga</taxon>
    </lineage>
</organism>
<evidence type="ECO:0000256" key="1">
    <source>
        <dbReference type="SAM" id="MobiDB-lite"/>
    </source>
</evidence>
<evidence type="ECO:0000313" key="3">
    <source>
        <dbReference type="EMBL" id="MFC6703970.1"/>
    </source>
</evidence>
<proteinExistence type="predicted"/>
<dbReference type="Proteomes" id="UP001596298">
    <property type="component" value="Unassembled WGS sequence"/>
</dbReference>
<dbReference type="RefSeq" id="WP_382397785.1">
    <property type="nucleotide sequence ID" value="NZ_JBHSWH010000001.1"/>
</dbReference>
<keyword evidence="4" id="KW-1185">Reference proteome</keyword>
<feature type="region of interest" description="Disordered" evidence="1">
    <location>
        <begin position="189"/>
        <end position="210"/>
    </location>
</feature>
<dbReference type="EMBL" id="JBHSWH010000001">
    <property type="protein sequence ID" value="MFC6703970.1"/>
    <property type="molecule type" value="Genomic_DNA"/>
</dbReference>
<reference evidence="4" key="1">
    <citation type="journal article" date="2019" name="Int. J. Syst. Evol. Microbiol.">
        <title>The Global Catalogue of Microorganisms (GCM) 10K type strain sequencing project: providing services to taxonomists for standard genome sequencing and annotation.</title>
        <authorList>
            <consortium name="The Broad Institute Genomics Platform"/>
            <consortium name="The Broad Institute Genome Sequencing Center for Infectious Disease"/>
            <person name="Wu L."/>
            <person name="Ma J."/>
        </authorList>
    </citation>
    <scope>NUCLEOTIDE SEQUENCE [LARGE SCALE GENOMIC DNA]</scope>
    <source>
        <strain evidence="4">CCUG 58127</strain>
    </source>
</reference>
<gene>
    <name evidence="3" type="ORF">ACFQDH_01465</name>
</gene>